<dbReference type="PaxDb" id="10029-XP_007631600.1"/>
<evidence type="ECO:0000313" key="2">
    <source>
        <dbReference type="Proteomes" id="UP000001075"/>
    </source>
</evidence>
<protein>
    <submittedName>
        <fullName evidence="1">Uncharacterized protein</fullName>
    </submittedName>
</protein>
<dbReference type="AlphaFoldDB" id="G3HN74"/>
<organism evidence="1 2">
    <name type="scientific">Cricetulus griseus</name>
    <name type="common">Chinese hamster</name>
    <name type="synonym">Cricetulus barabensis griseus</name>
    <dbReference type="NCBI Taxonomy" id="10029"/>
    <lineage>
        <taxon>Eukaryota</taxon>
        <taxon>Metazoa</taxon>
        <taxon>Chordata</taxon>
        <taxon>Craniata</taxon>
        <taxon>Vertebrata</taxon>
        <taxon>Euteleostomi</taxon>
        <taxon>Mammalia</taxon>
        <taxon>Eutheria</taxon>
        <taxon>Euarchontoglires</taxon>
        <taxon>Glires</taxon>
        <taxon>Rodentia</taxon>
        <taxon>Myomorpha</taxon>
        <taxon>Muroidea</taxon>
        <taxon>Cricetidae</taxon>
        <taxon>Cricetinae</taxon>
        <taxon>Cricetulus</taxon>
    </lineage>
</organism>
<evidence type="ECO:0000313" key="1">
    <source>
        <dbReference type="EMBL" id="EGV92574.1"/>
    </source>
</evidence>
<gene>
    <name evidence="1" type="ORF">I79_012208</name>
</gene>
<accession>G3HN74</accession>
<dbReference type="InParanoid" id="G3HN74"/>
<dbReference type="eggNOG" id="KOG3900">
    <property type="taxonomic scope" value="Eukaryota"/>
</dbReference>
<dbReference type="Proteomes" id="UP000001075">
    <property type="component" value="Unassembled WGS sequence"/>
</dbReference>
<proteinExistence type="predicted"/>
<reference evidence="2" key="1">
    <citation type="journal article" date="2011" name="Nat. Biotechnol.">
        <title>The genomic sequence of the Chinese hamster ovary (CHO)-K1 cell line.</title>
        <authorList>
            <person name="Xu X."/>
            <person name="Nagarajan H."/>
            <person name="Lewis N.E."/>
            <person name="Pan S."/>
            <person name="Cai Z."/>
            <person name="Liu X."/>
            <person name="Chen W."/>
            <person name="Xie M."/>
            <person name="Wang W."/>
            <person name="Hammond S."/>
            <person name="Andersen M.R."/>
            <person name="Neff N."/>
            <person name="Passarelli B."/>
            <person name="Koh W."/>
            <person name="Fan H.C."/>
            <person name="Wang J."/>
            <person name="Gui Y."/>
            <person name="Lee K.H."/>
            <person name="Betenbaugh M.J."/>
            <person name="Quake S.R."/>
            <person name="Famili I."/>
            <person name="Palsson B.O."/>
            <person name="Wang J."/>
        </authorList>
    </citation>
    <scope>NUCLEOTIDE SEQUENCE [LARGE SCALE GENOMIC DNA]</scope>
    <source>
        <strain evidence="2">CHO K1 cell line</strain>
    </source>
</reference>
<dbReference type="EMBL" id="JH000537">
    <property type="protein sequence ID" value="EGV92574.1"/>
    <property type="molecule type" value="Genomic_DNA"/>
</dbReference>
<name>G3HN74_CRIGR</name>
<sequence length="49" mass="5344">MADDDDGGLPRPHLGGEDLVMSFVNMGPQRWQPVVSSITKGFQCLSKIL</sequence>